<protein>
    <submittedName>
        <fullName evidence="1">Uncharacterized protein</fullName>
    </submittedName>
</protein>
<sequence length="77" mass="9009">MSERKYSKLALLHIHKPSISRNRRVETARGNMEEAEGHVNAHWEPWLRELPPLPTERTHDATLFGRSFAVQHRMPAE</sequence>
<dbReference type="Proteomes" id="UP000184267">
    <property type="component" value="Unassembled WGS sequence"/>
</dbReference>
<keyword evidence="2" id="KW-1185">Reference proteome</keyword>
<dbReference type="AlphaFoldDB" id="A0A1M2W6K2"/>
<proteinExistence type="predicted"/>
<reference evidence="1 2" key="1">
    <citation type="submission" date="2016-10" db="EMBL/GenBank/DDBJ databases">
        <title>Genome sequence of the basidiomycete white-rot fungus Trametes pubescens.</title>
        <authorList>
            <person name="Makela M.R."/>
            <person name="Granchi Z."/>
            <person name="Peng M."/>
            <person name="De Vries R.P."/>
            <person name="Grigoriev I."/>
            <person name="Riley R."/>
            <person name="Hilden K."/>
        </authorList>
    </citation>
    <scope>NUCLEOTIDE SEQUENCE [LARGE SCALE GENOMIC DNA]</scope>
    <source>
        <strain evidence="1 2">FBCC735</strain>
    </source>
</reference>
<evidence type="ECO:0000313" key="1">
    <source>
        <dbReference type="EMBL" id="OJT15360.1"/>
    </source>
</evidence>
<gene>
    <name evidence="1" type="ORF">TRAPUB_8070</name>
</gene>
<accession>A0A1M2W6K2</accession>
<evidence type="ECO:0000313" key="2">
    <source>
        <dbReference type="Proteomes" id="UP000184267"/>
    </source>
</evidence>
<dbReference type="EMBL" id="MNAD01000174">
    <property type="protein sequence ID" value="OJT15360.1"/>
    <property type="molecule type" value="Genomic_DNA"/>
</dbReference>
<organism evidence="1 2">
    <name type="scientific">Trametes pubescens</name>
    <name type="common">White-rot fungus</name>
    <dbReference type="NCBI Taxonomy" id="154538"/>
    <lineage>
        <taxon>Eukaryota</taxon>
        <taxon>Fungi</taxon>
        <taxon>Dikarya</taxon>
        <taxon>Basidiomycota</taxon>
        <taxon>Agaricomycotina</taxon>
        <taxon>Agaricomycetes</taxon>
        <taxon>Polyporales</taxon>
        <taxon>Polyporaceae</taxon>
        <taxon>Trametes</taxon>
    </lineage>
</organism>
<name>A0A1M2W6K2_TRAPU</name>
<comment type="caution">
    <text evidence="1">The sequence shown here is derived from an EMBL/GenBank/DDBJ whole genome shotgun (WGS) entry which is preliminary data.</text>
</comment>